<dbReference type="Pfam" id="PF01841">
    <property type="entry name" value="Transglut_core"/>
    <property type="match status" value="1"/>
</dbReference>
<organism evidence="4 5">
    <name type="scientific">Paraburkholderia silvatlantica</name>
    <dbReference type="NCBI Taxonomy" id="321895"/>
    <lineage>
        <taxon>Bacteria</taxon>
        <taxon>Pseudomonadati</taxon>
        <taxon>Pseudomonadota</taxon>
        <taxon>Betaproteobacteria</taxon>
        <taxon>Burkholderiales</taxon>
        <taxon>Burkholderiaceae</taxon>
        <taxon>Paraburkholderia</taxon>
    </lineage>
</organism>
<protein>
    <submittedName>
        <fullName evidence="4">Transglutaminase superfamily protein</fullName>
    </submittedName>
</protein>
<evidence type="ECO:0000259" key="2">
    <source>
        <dbReference type="Pfam" id="PF01841"/>
    </source>
</evidence>
<accession>A0A2V4SWQ4</accession>
<dbReference type="Proteomes" id="UP000247772">
    <property type="component" value="Unassembled WGS sequence"/>
</dbReference>
<evidence type="ECO:0000313" key="5">
    <source>
        <dbReference type="Proteomes" id="UP000247772"/>
    </source>
</evidence>
<dbReference type="InterPro" id="IPR038765">
    <property type="entry name" value="Papain-like_cys_pep_sf"/>
</dbReference>
<evidence type="ECO:0000259" key="3">
    <source>
        <dbReference type="Pfam" id="PF12969"/>
    </source>
</evidence>
<dbReference type="Gene3D" id="3.10.620.30">
    <property type="match status" value="1"/>
</dbReference>
<feature type="domain" description="DUF3857" evidence="3">
    <location>
        <begin position="84"/>
        <end position="247"/>
    </location>
</feature>
<dbReference type="AlphaFoldDB" id="A0A2V4SWQ4"/>
<dbReference type="EMBL" id="QJSQ01000059">
    <property type="protein sequence ID" value="PYE12268.1"/>
    <property type="molecule type" value="Genomic_DNA"/>
</dbReference>
<sequence length="666" mass="71954">MTRGEGIVRAARCVAPCLASILALNLTLIVALILTIASSPARAEASDRSPDSAARVETADSAAQTDIPPYTLERDVHLFVVQQDGSVVEDDDTVLRANTAAGVDEIAQRYVWFNKDIETITQLSAETIDPDGSAHAVGASSIRDVQEPRSAGAPTFEDGVLRTVIFPGVQTGSRVHLHFAKRRAKALEAGTFSYFVEPTGEPVEVQRLIFDLPANVPLRADARGYTALAPETANGRTRYAFDYRHGPYAPLEAGAVAYVNWGDRLMVSTEPDFAAFAARYREAAADPTSTDPAIAALAQALTAGVTDPRDKARRIYDWMRFNIRYVALFLGETAAVPHRATDILRNRYGDCKDHVALFSALLAAVGLRAEPVLLNLGPVYTLPDVPGYGAHAINHAIAWLPDLGVYADTSSGGYAFGYLPPGAMDRPVLLVDDGVLSRTPATGRRERTARLALDVDASGDAAYRYYVEDEGAGAEPERNTFRRATHAQARQLAAQRLRLTGLAGTAHVSTSTTQATDGPFSVTMAGTLDHVVWRDGATAIAATSSFTGGIATQIDSWLAQPRRTQPWACIGGAFTESAQIVLPAFARVTDVPQDTQVSDAFLDYTSHYVFDARSRTLQIERRLTARFGHQMCTADEFAQMRDALVRIERDTHAQIVVRAASAPQQP</sequence>
<dbReference type="SUPFAM" id="SSF54001">
    <property type="entry name" value="Cysteine proteinases"/>
    <property type="match status" value="1"/>
</dbReference>
<reference evidence="4 5" key="1">
    <citation type="submission" date="2018-06" db="EMBL/GenBank/DDBJ databases">
        <title>Genomic Encyclopedia of Type Strains, Phase IV (KMG-V): Genome sequencing to study the core and pangenomes of soil and plant-associated prokaryotes.</title>
        <authorList>
            <person name="Whitman W."/>
        </authorList>
    </citation>
    <scope>NUCLEOTIDE SEQUENCE [LARGE SCALE GENOMIC DNA]</scope>
    <source>
        <strain evidence="4 5">SRCL-318</strain>
    </source>
</reference>
<dbReference type="InterPro" id="IPR024618">
    <property type="entry name" value="DUF3857"/>
</dbReference>
<dbReference type="Pfam" id="PF12969">
    <property type="entry name" value="DUF3857"/>
    <property type="match status" value="1"/>
</dbReference>
<gene>
    <name evidence="4" type="ORF">C7410_1597</name>
</gene>
<evidence type="ECO:0000313" key="4">
    <source>
        <dbReference type="EMBL" id="PYE12268.1"/>
    </source>
</evidence>
<comment type="caution">
    <text evidence="4">The sequence shown here is derived from an EMBL/GenBank/DDBJ whole genome shotgun (WGS) entry which is preliminary data.</text>
</comment>
<proteinExistence type="predicted"/>
<evidence type="ECO:0000256" key="1">
    <source>
        <dbReference type="SAM" id="MobiDB-lite"/>
    </source>
</evidence>
<feature type="domain" description="Transglutaminase-like" evidence="2">
    <location>
        <begin position="296"/>
        <end position="396"/>
    </location>
</feature>
<dbReference type="OrthoDB" id="103430at2"/>
<feature type="region of interest" description="Disordered" evidence="1">
    <location>
        <begin position="44"/>
        <end position="67"/>
    </location>
</feature>
<dbReference type="Gene3D" id="2.60.40.3140">
    <property type="match status" value="1"/>
</dbReference>
<name>A0A2V4SWQ4_9BURK</name>
<dbReference type="RefSeq" id="WP_110857959.1">
    <property type="nucleotide sequence ID" value="NZ_QJSQ01000059.1"/>
</dbReference>
<dbReference type="InterPro" id="IPR002931">
    <property type="entry name" value="Transglutaminase-like"/>
</dbReference>